<organism evidence="1 2">
    <name type="scientific">Chionoecetes opilio</name>
    <name type="common">Atlantic snow crab</name>
    <name type="synonym">Cancer opilio</name>
    <dbReference type="NCBI Taxonomy" id="41210"/>
    <lineage>
        <taxon>Eukaryota</taxon>
        <taxon>Metazoa</taxon>
        <taxon>Ecdysozoa</taxon>
        <taxon>Arthropoda</taxon>
        <taxon>Crustacea</taxon>
        <taxon>Multicrustacea</taxon>
        <taxon>Malacostraca</taxon>
        <taxon>Eumalacostraca</taxon>
        <taxon>Eucarida</taxon>
        <taxon>Decapoda</taxon>
        <taxon>Pleocyemata</taxon>
        <taxon>Brachyura</taxon>
        <taxon>Eubrachyura</taxon>
        <taxon>Majoidea</taxon>
        <taxon>Majidae</taxon>
        <taxon>Chionoecetes</taxon>
    </lineage>
</organism>
<evidence type="ECO:0000313" key="2">
    <source>
        <dbReference type="Proteomes" id="UP000770661"/>
    </source>
</evidence>
<gene>
    <name evidence="1" type="ORF">GWK47_026254</name>
</gene>
<comment type="caution">
    <text evidence="1">The sequence shown here is derived from an EMBL/GenBank/DDBJ whole genome shotgun (WGS) entry which is preliminary data.</text>
</comment>
<evidence type="ECO:0000313" key="1">
    <source>
        <dbReference type="EMBL" id="KAG0697690.1"/>
    </source>
</evidence>
<name>A0A8J8WMX1_CHIOP</name>
<dbReference type="Proteomes" id="UP000770661">
    <property type="component" value="Unassembled WGS sequence"/>
</dbReference>
<proteinExistence type="predicted"/>
<reference evidence="1" key="1">
    <citation type="submission" date="2020-07" db="EMBL/GenBank/DDBJ databases">
        <title>The High-quality genome of the commercially important snow crab, Chionoecetes opilio.</title>
        <authorList>
            <person name="Jeong J.-H."/>
            <person name="Ryu S."/>
        </authorList>
    </citation>
    <scope>NUCLEOTIDE SEQUENCE</scope>
    <source>
        <strain evidence="1">MADBK_172401_WGS</strain>
        <tissue evidence="1">Digestive gland</tissue>
    </source>
</reference>
<protein>
    <submittedName>
        <fullName evidence="1">Uncharacterized protein</fullName>
    </submittedName>
</protein>
<dbReference type="EMBL" id="JACEEZ010025762">
    <property type="protein sequence ID" value="KAG0697690.1"/>
    <property type="molecule type" value="Genomic_DNA"/>
</dbReference>
<dbReference type="AlphaFoldDB" id="A0A8J8WMX1"/>
<keyword evidence="2" id="KW-1185">Reference proteome</keyword>
<accession>A0A8J8WMX1</accession>
<sequence length="302" mass="33451">MPFQWVVPSGFSTNVRLVFRSYPVHQETTLLAANGNAGKILAANSVASPQQPGVFPFICSITHLASLCHTSLTSSPFLRLTFTPSSPPSPLHPFPSSHHLPFKDRVSGGPVRQGRQDWQQRWTTTTVRLCLLTRPSKPVVEWACPVVRDPVVGFVLKAIRVQPRAERLTSIPDVHLVDLGLATRTEDTFCSEVFDLTRSKEEQGHAFLRCQRSGKGAAAPLPPIPALRQDLGPLPQPLMRNRPGCCVDTPVTQHFTQHEFCSCLDGSARDKFTGRIFTKCAPRMFDEVVRVTPERERGRGDG</sequence>